<name>A0A381WMY9_9ZZZZ</name>
<keyword evidence="1" id="KW-0472">Membrane</keyword>
<gene>
    <name evidence="2" type="ORF">METZ01_LOCUS106750</name>
</gene>
<protein>
    <submittedName>
        <fullName evidence="2">Uncharacterized protein</fullName>
    </submittedName>
</protein>
<feature type="transmembrane region" description="Helical" evidence="1">
    <location>
        <begin position="6"/>
        <end position="23"/>
    </location>
</feature>
<evidence type="ECO:0000313" key="2">
    <source>
        <dbReference type="EMBL" id="SVA53896.1"/>
    </source>
</evidence>
<dbReference type="EMBL" id="UINC01012327">
    <property type="protein sequence ID" value="SVA53896.1"/>
    <property type="molecule type" value="Genomic_DNA"/>
</dbReference>
<keyword evidence="1" id="KW-0812">Transmembrane</keyword>
<reference evidence="2" key="1">
    <citation type="submission" date="2018-05" db="EMBL/GenBank/DDBJ databases">
        <authorList>
            <person name="Lanie J.A."/>
            <person name="Ng W.-L."/>
            <person name="Kazmierczak K.M."/>
            <person name="Andrzejewski T.M."/>
            <person name="Davidsen T.M."/>
            <person name="Wayne K.J."/>
            <person name="Tettelin H."/>
            <person name="Glass J.I."/>
            <person name="Rusch D."/>
            <person name="Podicherti R."/>
            <person name="Tsui H.-C.T."/>
            <person name="Winkler M.E."/>
        </authorList>
    </citation>
    <scope>NUCLEOTIDE SEQUENCE</scope>
</reference>
<proteinExistence type="predicted"/>
<organism evidence="2">
    <name type="scientific">marine metagenome</name>
    <dbReference type="NCBI Taxonomy" id="408172"/>
    <lineage>
        <taxon>unclassified sequences</taxon>
        <taxon>metagenomes</taxon>
        <taxon>ecological metagenomes</taxon>
    </lineage>
</organism>
<accession>A0A381WMY9</accession>
<sequence>MEYLLTVVILVYGLIAGWFFYQLKQKNLLKRSK</sequence>
<keyword evidence="1" id="KW-1133">Transmembrane helix</keyword>
<dbReference type="AlphaFoldDB" id="A0A381WMY9"/>
<evidence type="ECO:0000256" key="1">
    <source>
        <dbReference type="SAM" id="Phobius"/>
    </source>
</evidence>